<dbReference type="AlphaFoldDB" id="A0A1Y6LFQ3"/>
<evidence type="ECO:0000313" key="1">
    <source>
        <dbReference type="EMBL" id="SMY23196.1"/>
    </source>
</evidence>
<gene>
    <name evidence="1" type="ORF">ZT1A5_G4636</name>
</gene>
<accession>A0A1Y6LFQ3</accession>
<sequence length="102" mass="11877">MAEVVVVALDRKEPLELFMAYWRETSLDVNDDCSIRQLLDADIFSSWLRSFLLQRTTTTARLYILLSSPRSKEHGQQRGSPVVRRMDKTWIASRVAARIFFV</sequence>
<organism evidence="1 2">
    <name type="scientific">Zymoseptoria tritici ST99CH_1A5</name>
    <dbReference type="NCBI Taxonomy" id="1276529"/>
    <lineage>
        <taxon>Eukaryota</taxon>
        <taxon>Fungi</taxon>
        <taxon>Dikarya</taxon>
        <taxon>Ascomycota</taxon>
        <taxon>Pezizomycotina</taxon>
        <taxon>Dothideomycetes</taxon>
        <taxon>Dothideomycetidae</taxon>
        <taxon>Mycosphaerellales</taxon>
        <taxon>Mycosphaerellaceae</taxon>
        <taxon>Zymoseptoria</taxon>
    </lineage>
</organism>
<dbReference type="Proteomes" id="UP000215453">
    <property type="component" value="Chromosome 4"/>
</dbReference>
<name>A0A1Y6LFQ3_ZYMTR</name>
<evidence type="ECO:0000313" key="2">
    <source>
        <dbReference type="Proteomes" id="UP000215453"/>
    </source>
</evidence>
<proteinExistence type="predicted"/>
<dbReference type="EMBL" id="LT882679">
    <property type="protein sequence ID" value="SMY23196.1"/>
    <property type="molecule type" value="Genomic_DNA"/>
</dbReference>
<reference evidence="1 2" key="1">
    <citation type="submission" date="2016-10" db="EMBL/GenBank/DDBJ databases">
        <authorList>
            <person name="Varghese N."/>
        </authorList>
    </citation>
    <scope>NUCLEOTIDE SEQUENCE [LARGE SCALE GENOMIC DNA]</scope>
</reference>
<protein>
    <submittedName>
        <fullName evidence="1">Uncharacterized protein</fullName>
    </submittedName>
</protein>